<keyword evidence="2" id="KW-1185">Reference proteome</keyword>
<gene>
    <name evidence="1" type="ORF">CPT_Seuss111</name>
</gene>
<protein>
    <submittedName>
        <fullName evidence="1">Uncharacterized protein</fullName>
    </submittedName>
</protein>
<evidence type="ECO:0000313" key="2">
    <source>
        <dbReference type="Proteomes" id="UP000221339"/>
    </source>
</evidence>
<sequence length="75" mass="8527">MLKLKLYLVTNEDVDGNNLDAFVWAETLEQAIQLYLPVFDQDTLSDAARVFEVPTTPPPEARALEWYDGVIHVYG</sequence>
<dbReference type="Proteomes" id="UP000221339">
    <property type="component" value="Segment"/>
</dbReference>
<evidence type="ECO:0000313" key="1">
    <source>
        <dbReference type="EMBL" id="AKU43637.1"/>
    </source>
</evidence>
<dbReference type="EMBL" id="KT001914">
    <property type="protein sequence ID" value="AKU43637.1"/>
    <property type="molecule type" value="Genomic_DNA"/>
</dbReference>
<name>A0A0K1LM87_9CAUD</name>
<proteinExistence type="predicted"/>
<organism evidence="1 2">
    <name type="scientific">Caulobacter phage Seuss</name>
    <dbReference type="NCBI Taxonomy" id="1675601"/>
    <lineage>
        <taxon>Viruses</taxon>
        <taxon>Duplodnaviria</taxon>
        <taxon>Heunggongvirae</taxon>
        <taxon>Uroviricota</taxon>
        <taxon>Caudoviricetes</taxon>
        <taxon>Seussvirus</taxon>
        <taxon>Seussvirus seuss</taxon>
    </lineage>
</organism>
<accession>A0A0K1LM87</accession>
<reference evidence="1 2" key="1">
    <citation type="journal article" date="2015" name="Genome Announc.">
        <title>Complete Genome Sequence of Caulobacter crescentus Siphophage Seuss.</title>
        <authorList>
            <person name="Sloan J.M."/>
            <person name="Keene J.L."/>
            <person name="Cahill J.L."/>
            <person name="Rasche E.S."/>
            <person name="Kuty Everett G.F."/>
        </authorList>
    </citation>
    <scope>NUCLEOTIDE SEQUENCE [LARGE SCALE GENOMIC DNA]</scope>
</reference>